<evidence type="ECO:0000256" key="1">
    <source>
        <dbReference type="SAM" id="MobiDB-lite"/>
    </source>
</evidence>
<dbReference type="AlphaFoldDB" id="Q7XB76"/>
<proteinExistence type="predicted"/>
<accession>Q7XB76</accession>
<sequence length="141" mass="14995">MVVGSYQSARRRKDAFVVVEDAGSTTTRRLGAVLGRNYWAMSSPCRAESESNSYSKKDADVDESQSPAGMASTVTAEGGLGIREGRVTDGATSRRTMNARMSVKPMSLGIDYTILEQADPQTRRGAAATGAVATVPRLAEM</sequence>
<evidence type="ECO:0000313" key="3">
    <source>
        <dbReference type="EMBL" id="BAD31014.1"/>
    </source>
</evidence>
<organism evidence="2 4">
    <name type="scientific">Oryza sativa subsp. japonica</name>
    <name type="common">Rice</name>
    <dbReference type="NCBI Taxonomy" id="39947"/>
    <lineage>
        <taxon>Eukaryota</taxon>
        <taxon>Viridiplantae</taxon>
        <taxon>Streptophyta</taxon>
        <taxon>Embryophyta</taxon>
        <taxon>Tracheophyta</taxon>
        <taxon>Spermatophyta</taxon>
        <taxon>Magnoliopsida</taxon>
        <taxon>Liliopsida</taxon>
        <taxon>Poales</taxon>
        <taxon>Poaceae</taxon>
        <taxon>BOP clade</taxon>
        <taxon>Oryzoideae</taxon>
        <taxon>Oryzeae</taxon>
        <taxon>Oryzinae</taxon>
        <taxon>Oryza</taxon>
        <taxon>Oryza sativa</taxon>
    </lineage>
</organism>
<protein>
    <submittedName>
        <fullName evidence="2">Uncharacterized protein</fullName>
    </submittedName>
</protein>
<gene>
    <name evidence="3" type="ORF">OSJNBa0081K20.25</name>
    <name evidence="2" type="ORF">P0431A02.11</name>
</gene>
<reference evidence="3" key="2">
    <citation type="submission" date="2002-05" db="EMBL/GenBank/DDBJ databases">
        <title>Oryza sativa nipponbare(GA3) genomic DNA, chromosome 7, BAC clone:OSJNBa0081K20.</title>
        <authorList>
            <person name="Sasaki T."/>
            <person name="Matsumoto T."/>
            <person name="Katayose Y."/>
        </authorList>
    </citation>
    <scope>NUCLEOTIDE SEQUENCE</scope>
</reference>
<dbReference type="Proteomes" id="UP000000763">
    <property type="component" value="Chromosome 7"/>
</dbReference>
<evidence type="ECO:0000313" key="2">
    <source>
        <dbReference type="EMBL" id="BAC79782.1"/>
    </source>
</evidence>
<feature type="compositionally biased region" description="Polar residues" evidence="1">
    <location>
        <begin position="64"/>
        <end position="75"/>
    </location>
</feature>
<dbReference type="EMBL" id="AP005171">
    <property type="protein sequence ID" value="BAD31014.1"/>
    <property type="molecule type" value="Genomic_DNA"/>
</dbReference>
<reference evidence="4" key="4">
    <citation type="journal article" date="2008" name="Nucleic Acids Res.">
        <title>The rice annotation project database (RAP-DB): 2008 update.</title>
        <authorList>
            <consortium name="The rice annotation project (RAP)"/>
        </authorList>
    </citation>
    <scope>GENOME REANNOTATION</scope>
    <source>
        <strain evidence="4">cv. Nipponbare</strain>
    </source>
</reference>
<reference evidence="2" key="1">
    <citation type="submission" date="2001-10" db="EMBL/GenBank/DDBJ databases">
        <title>Oryza sativa nipponbare(GA3) genomic DNA, chromosome 7, PAC clone:P0431A02.</title>
        <authorList>
            <person name="Sasaki T."/>
            <person name="Matsumoto T."/>
            <person name="Yamamoto K."/>
        </authorList>
    </citation>
    <scope>NUCLEOTIDE SEQUENCE</scope>
</reference>
<dbReference type="EMBL" id="AP004273">
    <property type="protein sequence ID" value="BAC79782.1"/>
    <property type="molecule type" value="Genomic_DNA"/>
</dbReference>
<reference evidence="4" key="3">
    <citation type="journal article" date="2005" name="Nature">
        <title>The map-based sequence of the rice genome.</title>
        <authorList>
            <consortium name="International rice genome sequencing project (IRGSP)"/>
            <person name="Matsumoto T."/>
            <person name="Wu J."/>
            <person name="Kanamori H."/>
            <person name="Katayose Y."/>
            <person name="Fujisawa M."/>
            <person name="Namiki N."/>
            <person name="Mizuno H."/>
            <person name="Yamamoto K."/>
            <person name="Antonio B.A."/>
            <person name="Baba T."/>
            <person name="Sakata K."/>
            <person name="Nagamura Y."/>
            <person name="Aoki H."/>
            <person name="Arikawa K."/>
            <person name="Arita K."/>
            <person name="Bito T."/>
            <person name="Chiden Y."/>
            <person name="Fujitsuka N."/>
            <person name="Fukunaka R."/>
            <person name="Hamada M."/>
            <person name="Harada C."/>
            <person name="Hayashi A."/>
            <person name="Hijishita S."/>
            <person name="Honda M."/>
            <person name="Hosokawa S."/>
            <person name="Ichikawa Y."/>
            <person name="Idonuma A."/>
            <person name="Iijima M."/>
            <person name="Ikeda M."/>
            <person name="Ikeno M."/>
            <person name="Ito K."/>
            <person name="Ito S."/>
            <person name="Ito T."/>
            <person name="Ito Y."/>
            <person name="Ito Y."/>
            <person name="Iwabuchi A."/>
            <person name="Kamiya K."/>
            <person name="Karasawa W."/>
            <person name="Kurita K."/>
            <person name="Katagiri S."/>
            <person name="Kikuta A."/>
            <person name="Kobayashi H."/>
            <person name="Kobayashi N."/>
            <person name="Machita K."/>
            <person name="Maehara T."/>
            <person name="Masukawa M."/>
            <person name="Mizubayashi T."/>
            <person name="Mukai Y."/>
            <person name="Nagasaki H."/>
            <person name="Nagata Y."/>
            <person name="Naito S."/>
            <person name="Nakashima M."/>
            <person name="Nakama Y."/>
            <person name="Nakamichi Y."/>
            <person name="Nakamura M."/>
            <person name="Meguro A."/>
            <person name="Negishi M."/>
            <person name="Ohta I."/>
            <person name="Ohta T."/>
            <person name="Okamoto M."/>
            <person name="Ono N."/>
            <person name="Saji S."/>
            <person name="Sakaguchi M."/>
            <person name="Sakai K."/>
            <person name="Shibata M."/>
            <person name="Shimokawa T."/>
            <person name="Song J."/>
            <person name="Takazaki Y."/>
            <person name="Terasawa K."/>
            <person name="Tsugane M."/>
            <person name="Tsuji K."/>
            <person name="Ueda S."/>
            <person name="Waki K."/>
            <person name="Yamagata H."/>
            <person name="Yamamoto M."/>
            <person name="Yamamoto S."/>
            <person name="Yamane H."/>
            <person name="Yoshiki S."/>
            <person name="Yoshihara R."/>
            <person name="Yukawa K."/>
            <person name="Zhong H."/>
            <person name="Yano M."/>
            <person name="Yuan Q."/>
            <person name="Ouyang S."/>
            <person name="Liu J."/>
            <person name="Jones K.M."/>
            <person name="Gansberger K."/>
            <person name="Moffat K."/>
            <person name="Hill J."/>
            <person name="Bera J."/>
            <person name="Fadrosh D."/>
            <person name="Jin S."/>
            <person name="Johri S."/>
            <person name="Kim M."/>
            <person name="Overton L."/>
            <person name="Reardon M."/>
            <person name="Tsitrin T."/>
            <person name="Vuong H."/>
            <person name="Weaver B."/>
            <person name="Ciecko A."/>
            <person name="Tallon L."/>
            <person name="Jackson J."/>
            <person name="Pai G."/>
            <person name="Aken S.V."/>
            <person name="Utterback T."/>
            <person name="Reidmuller S."/>
            <person name="Feldblyum T."/>
            <person name="Hsiao J."/>
            <person name="Zismann V."/>
            <person name="Iobst S."/>
            <person name="de Vazeille A.R."/>
            <person name="Buell C.R."/>
            <person name="Ying K."/>
            <person name="Li Y."/>
            <person name="Lu T."/>
            <person name="Huang Y."/>
            <person name="Zhao Q."/>
            <person name="Feng Q."/>
            <person name="Zhang L."/>
            <person name="Zhu J."/>
            <person name="Weng Q."/>
            <person name="Mu J."/>
            <person name="Lu Y."/>
            <person name="Fan D."/>
            <person name="Liu Y."/>
            <person name="Guan J."/>
            <person name="Zhang Y."/>
            <person name="Yu S."/>
            <person name="Liu X."/>
            <person name="Zhang Y."/>
            <person name="Hong G."/>
            <person name="Han B."/>
            <person name="Choisne N."/>
            <person name="Demange N."/>
            <person name="Orjeda G."/>
            <person name="Samain S."/>
            <person name="Cattolico L."/>
            <person name="Pelletier E."/>
            <person name="Couloux A."/>
            <person name="Segurens B."/>
            <person name="Wincker P."/>
            <person name="D'Hont A."/>
            <person name="Scarpelli C."/>
            <person name="Weissenbach J."/>
            <person name="Salanoubat M."/>
            <person name="Quetier F."/>
            <person name="Yu Y."/>
            <person name="Kim H.R."/>
            <person name="Rambo T."/>
            <person name="Currie J."/>
            <person name="Collura K."/>
            <person name="Luo M."/>
            <person name="Yang T."/>
            <person name="Ammiraju J.S.S."/>
            <person name="Engler F."/>
            <person name="Soderlund C."/>
            <person name="Wing R.A."/>
            <person name="Palmer L.E."/>
            <person name="de la Bastide M."/>
            <person name="Spiegel L."/>
            <person name="Nascimento L."/>
            <person name="Zutavern T."/>
            <person name="O'Shaughnessy A."/>
            <person name="Dike S."/>
            <person name="Dedhia N."/>
            <person name="Preston R."/>
            <person name="Balija V."/>
            <person name="McCombie W.R."/>
            <person name="Chow T."/>
            <person name="Chen H."/>
            <person name="Chung M."/>
            <person name="Chen C."/>
            <person name="Shaw J."/>
            <person name="Wu H."/>
            <person name="Hsiao K."/>
            <person name="Chao Y."/>
            <person name="Chu M."/>
            <person name="Cheng C."/>
            <person name="Hour A."/>
            <person name="Lee P."/>
            <person name="Lin S."/>
            <person name="Lin Y."/>
            <person name="Liou J."/>
            <person name="Liu S."/>
            <person name="Hsing Y."/>
            <person name="Raghuvanshi S."/>
            <person name="Mohanty A."/>
            <person name="Bharti A.K."/>
            <person name="Gaur A."/>
            <person name="Gupta V."/>
            <person name="Kumar D."/>
            <person name="Ravi V."/>
            <person name="Vij S."/>
            <person name="Kapur A."/>
            <person name="Khurana P."/>
            <person name="Khurana P."/>
            <person name="Khurana J.P."/>
            <person name="Tyagi A.K."/>
            <person name="Gaikwad K."/>
            <person name="Singh A."/>
            <person name="Dalal V."/>
            <person name="Srivastava S."/>
            <person name="Dixit A."/>
            <person name="Pal A.K."/>
            <person name="Ghazi I.A."/>
            <person name="Yadav M."/>
            <person name="Pandit A."/>
            <person name="Bhargava A."/>
            <person name="Sureshbabu K."/>
            <person name="Batra K."/>
            <person name="Sharma T.R."/>
            <person name="Mohapatra T."/>
            <person name="Singh N.K."/>
            <person name="Messing J."/>
            <person name="Nelson A.B."/>
            <person name="Fuks G."/>
            <person name="Kavchok S."/>
            <person name="Keizer G."/>
            <person name="Linton E."/>
            <person name="Llaca V."/>
            <person name="Song R."/>
            <person name="Tanyolac B."/>
            <person name="Young S."/>
            <person name="Ho-Il K."/>
            <person name="Hahn J.H."/>
            <person name="Sangsakoo G."/>
            <person name="Vanavichit A."/>
            <person name="de Mattos Luiz.A.T."/>
            <person name="Zimmer P.D."/>
            <person name="Malone G."/>
            <person name="Dellagostin O."/>
            <person name="de Oliveira A.C."/>
            <person name="Bevan M."/>
            <person name="Bancroft I."/>
            <person name="Minx P."/>
            <person name="Cordum H."/>
            <person name="Wilson R."/>
            <person name="Cheng Z."/>
            <person name="Jin W."/>
            <person name="Jiang J."/>
            <person name="Leong S.A."/>
            <person name="Iwama H."/>
            <person name="Gojobori T."/>
            <person name="Itoh T."/>
            <person name="Niimura Y."/>
            <person name="Fujii Y."/>
            <person name="Habara T."/>
            <person name="Sakai H."/>
            <person name="Sato Y."/>
            <person name="Wilson G."/>
            <person name="Kumar K."/>
            <person name="McCouch S."/>
            <person name="Juretic N."/>
            <person name="Hoen D."/>
            <person name="Wright S."/>
            <person name="Bruskiewich R."/>
            <person name="Bureau T."/>
            <person name="Miyao A."/>
            <person name="Hirochika H."/>
            <person name="Nishikawa T."/>
            <person name="Kadowaki K."/>
            <person name="Sugiura M."/>
            <person name="Burr B."/>
            <person name="Sasaki T."/>
        </authorList>
    </citation>
    <scope>NUCLEOTIDE SEQUENCE [LARGE SCALE GENOMIC DNA]</scope>
    <source>
        <strain evidence="4">cv. Nipponbare</strain>
    </source>
</reference>
<feature type="region of interest" description="Disordered" evidence="1">
    <location>
        <begin position="44"/>
        <end position="102"/>
    </location>
</feature>
<name>Q7XB76_ORYSJ</name>
<evidence type="ECO:0000313" key="4">
    <source>
        <dbReference type="Proteomes" id="UP000000763"/>
    </source>
</evidence>